<organism evidence="1 2">
    <name type="scientific">Segniliparus rugosus (strain ATCC BAA-974 / DSM 45345 / CCUG 50838 / CIP 108380 / JCM 13579 / CDC 945)</name>
    <dbReference type="NCBI Taxonomy" id="679197"/>
    <lineage>
        <taxon>Bacteria</taxon>
        <taxon>Bacillati</taxon>
        <taxon>Actinomycetota</taxon>
        <taxon>Actinomycetes</taxon>
        <taxon>Mycobacteriales</taxon>
        <taxon>Segniliparaceae</taxon>
        <taxon>Segniliparus</taxon>
    </lineage>
</organism>
<dbReference type="PANTHER" id="PTHR33371:SF16">
    <property type="entry name" value="MCE-FAMILY PROTEIN MCE3F"/>
    <property type="match status" value="1"/>
</dbReference>
<dbReference type="EMBL" id="ACZI02000002">
    <property type="protein sequence ID" value="ERG69315.1"/>
    <property type="molecule type" value="Genomic_DNA"/>
</dbReference>
<protein>
    <submittedName>
        <fullName evidence="1">Uncharacterized protein</fullName>
    </submittedName>
</protein>
<dbReference type="eggNOG" id="COG1463">
    <property type="taxonomic scope" value="Bacteria"/>
</dbReference>
<sequence>MKFGSRFSLILLVVLSLVGVLYLGRVVLGVDPTQKFVRFQVIIPASGGLLDDSPVLINGRLAGKIHAITVIPEGLRVEGNYDAKYSVSAKSKVVIANLSMAGEQYLNFVQPPGNEAPYLTDGVVISDPRQIHVFPTVGDALSKASSVSSQLDPEVLNDVATTADQIFQGLDPEFEELRELMNQNVRLNDQHGDEIGRVFSNIQATIELMKGFGPQLPVLARKFEALINPTKAQLDAFKAYGEEMTPDKWQALERLVTIIDRYLSEAIADSHPLLMALKPISAYFRTTYFDPGSTMNALLKMLPQDGVPRIVLNMAG</sequence>
<dbReference type="Proteomes" id="UP000004816">
    <property type="component" value="Unassembled WGS sequence"/>
</dbReference>
<keyword evidence="2" id="KW-1185">Reference proteome</keyword>
<dbReference type="AlphaFoldDB" id="U1M2I2"/>
<dbReference type="InterPro" id="IPR052336">
    <property type="entry name" value="MlaD_Phospholipid_Transporter"/>
</dbReference>
<dbReference type="GO" id="GO:0005576">
    <property type="term" value="C:extracellular region"/>
    <property type="evidence" value="ECO:0007669"/>
    <property type="project" value="TreeGrafter"/>
</dbReference>
<comment type="caution">
    <text evidence="1">The sequence shown here is derived from an EMBL/GenBank/DDBJ whole genome shotgun (WGS) entry which is preliminary data.</text>
</comment>
<dbReference type="STRING" id="679197.HMPREF9336_04206"/>
<proteinExistence type="predicted"/>
<accession>U1M2I2</accession>
<evidence type="ECO:0000313" key="1">
    <source>
        <dbReference type="EMBL" id="ERG69315.1"/>
    </source>
</evidence>
<dbReference type="RefSeq" id="WP_021030307.1">
    <property type="nucleotide sequence ID" value="NZ_KI391953.1"/>
</dbReference>
<name>U1M2I2_SEGRC</name>
<gene>
    <name evidence="1" type="ORF">HMPREF9336_04206</name>
</gene>
<dbReference type="PANTHER" id="PTHR33371">
    <property type="entry name" value="INTERMEMBRANE PHOSPHOLIPID TRANSPORT SYSTEM BINDING PROTEIN MLAD-RELATED"/>
    <property type="match status" value="1"/>
</dbReference>
<evidence type="ECO:0000313" key="2">
    <source>
        <dbReference type="Proteomes" id="UP000004816"/>
    </source>
</evidence>
<dbReference type="HOGENOM" id="CLU_066442_0_0_11"/>
<reference evidence="1 2" key="1">
    <citation type="journal article" date="2011" name="Stand. Genomic Sci.">
        <title>High quality draft genome sequence of Segniliparus rugosus CDC 945(T)= (ATCC BAA-974(T)).</title>
        <authorList>
            <person name="Earl A.M."/>
            <person name="Desjardins C.A."/>
            <person name="Fitzgerald M.G."/>
            <person name="Arachchi H.M."/>
            <person name="Zeng Q."/>
            <person name="Mehta T."/>
            <person name="Griggs A."/>
            <person name="Birren B.W."/>
            <person name="Toney N.C."/>
            <person name="Carr J."/>
            <person name="Posey J."/>
            <person name="Butler W.R."/>
        </authorList>
    </citation>
    <scope>NUCLEOTIDE SEQUENCE [LARGE SCALE GENOMIC DNA]</scope>
    <source>
        <strain evidence="2">ATCC BAA-974 / DSM 45345 / CCUG 50838 / CIP 108380 / JCM 13579 / CDC 945</strain>
    </source>
</reference>
<dbReference type="OrthoDB" id="4371474at2"/>